<comment type="caution">
    <text evidence="1">The sequence shown here is derived from an EMBL/GenBank/DDBJ whole genome shotgun (WGS) entry which is preliminary data.</text>
</comment>
<accession>A0ABV6VDJ6</accession>
<sequence>MEQSEEVPLWILPDLADLSLSQIDDLPSAGLRASVRLLLRRLEDEQEPLYSFNSNI</sequence>
<organism evidence="1 2">
    <name type="scientific">Streptacidiphilus alkalitolerans</name>
    <dbReference type="NCBI Taxonomy" id="3342712"/>
    <lineage>
        <taxon>Bacteria</taxon>
        <taxon>Bacillati</taxon>
        <taxon>Actinomycetota</taxon>
        <taxon>Actinomycetes</taxon>
        <taxon>Kitasatosporales</taxon>
        <taxon>Streptomycetaceae</taxon>
        <taxon>Streptacidiphilus</taxon>
    </lineage>
</organism>
<evidence type="ECO:0000313" key="2">
    <source>
        <dbReference type="Proteomes" id="UP001592582"/>
    </source>
</evidence>
<proteinExistence type="predicted"/>
<evidence type="ECO:0000313" key="1">
    <source>
        <dbReference type="EMBL" id="MFC1411798.1"/>
    </source>
</evidence>
<dbReference type="Proteomes" id="UP001592582">
    <property type="component" value="Unassembled WGS sequence"/>
</dbReference>
<dbReference type="EMBL" id="JBHEZX010000009">
    <property type="protein sequence ID" value="MFC1411798.1"/>
    <property type="molecule type" value="Genomic_DNA"/>
</dbReference>
<reference evidence="1 2" key="1">
    <citation type="submission" date="2024-09" db="EMBL/GenBank/DDBJ databases">
        <authorList>
            <person name="Lee S.D."/>
        </authorList>
    </citation>
    <scope>NUCLEOTIDE SEQUENCE [LARGE SCALE GENOMIC DNA]</scope>
    <source>
        <strain evidence="1 2">N1-1</strain>
    </source>
</reference>
<protein>
    <submittedName>
        <fullName evidence="1">Uncharacterized protein</fullName>
    </submittedName>
</protein>
<gene>
    <name evidence="1" type="ORF">ACEZDG_21270</name>
</gene>
<name>A0ABV6VDJ6_9ACTN</name>
<keyword evidence="2" id="KW-1185">Reference proteome</keyword>